<name>A0A0B8P2U1_9VIBR</name>
<organism evidence="1 2">
    <name type="scientific">Vibrio ishigakensis</name>
    <dbReference type="NCBI Taxonomy" id="1481914"/>
    <lineage>
        <taxon>Bacteria</taxon>
        <taxon>Pseudomonadati</taxon>
        <taxon>Pseudomonadota</taxon>
        <taxon>Gammaproteobacteria</taxon>
        <taxon>Vibrionales</taxon>
        <taxon>Vibrionaceae</taxon>
        <taxon>Vibrio</taxon>
    </lineage>
</organism>
<comment type="caution">
    <text evidence="1">The sequence shown here is derived from an EMBL/GenBank/DDBJ whole genome shotgun (WGS) entry which is preliminary data.</text>
</comment>
<sequence>MLLGMLSKDRIFIFFPNHLWGVSNNSDKINGEHVVEESTAHLYRLVG</sequence>
<dbReference type="Proteomes" id="UP000031670">
    <property type="component" value="Unassembled WGS sequence"/>
</dbReference>
<reference evidence="1 2" key="2">
    <citation type="submission" date="2015-01" db="EMBL/GenBank/DDBJ databases">
        <authorList>
            <consortium name="NBRP consortium"/>
            <person name="Sawabe T."/>
            <person name="Meirelles P."/>
            <person name="Feng G."/>
            <person name="Sayaka M."/>
            <person name="Hattori M."/>
            <person name="Ohkuma M."/>
        </authorList>
    </citation>
    <scope>NUCLEOTIDE SEQUENCE [LARGE SCALE GENOMIC DNA]</scope>
    <source>
        <strain evidence="1 2">JCM19232</strain>
    </source>
</reference>
<reference evidence="1 2" key="1">
    <citation type="submission" date="2015-01" db="EMBL/GenBank/DDBJ databases">
        <title>Vibrio sp. C5 JCM 19232 whole genome shotgun sequence.</title>
        <authorList>
            <person name="Sawabe T."/>
            <person name="Meirelles P."/>
            <person name="Feng G."/>
            <person name="Sayaka M."/>
            <person name="Hattori M."/>
            <person name="Ohkuma M."/>
        </authorList>
    </citation>
    <scope>NUCLEOTIDE SEQUENCE [LARGE SCALE GENOMIC DNA]</scope>
    <source>
        <strain evidence="1 2">JCM19232</strain>
    </source>
</reference>
<proteinExistence type="predicted"/>
<evidence type="ECO:0000313" key="2">
    <source>
        <dbReference type="Proteomes" id="UP000031670"/>
    </source>
</evidence>
<dbReference type="AlphaFoldDB" id="A0A0B8P2U1"/>
<accession>A0A0B8P2U1</accession>
<evidence type="ECO:0000313" key="1">
    <source>
        <dbReference type="EMBL" id="GAM61095.1"/>
    </source>
</evidence>
<gene>
    <name evidence="1" type="ORF">JCM19232_4037</name>
</gene>
<protein>
    <submittedName>
        <fullName evidence="1">Uncharacterized protein</fullName>
    </submittedName>
</protein>
<dbReference type="EMBL" id="BBSA01000002">
    <property type="protein sequence ID" value="GAM61095.1"/>
    <property type="molecule type" value="Genomic_DNA"/>
</dbReference>